<keyword evidence="1" id="KW-0472">Membrane</keyword>
<name>A0A9J5XYH6_SOLCO</name>
<dbReference type="Proteomes" id="UP000824120">
    <property type="component" value="Chromosome 8"/>
</dbReference>
<evidence type="ECO:0000256" key="1">
    <source>
        <dbReference type="SAM" id="Phobius"/>
    </source>
</evidence>
<dbReference type="EMBL" id="JACXVP010000008">
    <property type="protein sequence ID" value="KAG5592941.1"/>
    <property type="molecule type" value="Genomic_DNA"/>
</dbReference>
<sequence length="69" mass="7823">MVIEKFKGRRRHGEAANIFKNVVKDEHIQAPACSTFISLQNLHLMPFIALFLLLICPLKSLPISQHNPS</sequence>
<keyword evidence="3" id="KW-1185">Reference proteome</keyword>
<reference evidence="2 3" key="1">
    <citation type="submission" date="2020-09" db="EMBL/GenBank/DDBJ databases">
        <title>De no assembly of potato wild relative species, Solanum commersonii.</title>
        <authorList>
            <person name="Cho K."/>
        </authorList>
    </citation>
    <scope>NUCLEOTIDE SEQUENCE [LARGE SCALE GENOMIC DNA]</scope>
    <source>
        <strain evidence="2">LZ3.2</strain>
        <tissue evidence="2">Leaf</tissue>
    </source>
</reference>
<keyword evidence="1" id="KW-1133">Transmembrane helix</keyword>
<accession>A0A9J5XYH6</accession>
<keyword evidence="1" id="KW-0812">Transmembrane</keyword>
<organism evidence="2 3">
    <name type="scientific">Solanum commersonii</name>
    <name type="common">Commerson's wild potato</name>
    <name type="synonym">Commerson's nightshade</name>
    <dbReference type="NCBI Taxonomy" id="4109"/>
    <lineage>
        <taxon>Eukaryota</taxon>
        <taxon>Viridiplantae</taxon>
        <taxon>Streptophyta</taxon>
        <taxon>Embryophyta</taxon>
        <taxon>Tracheophyta</taxon>
        <taxon>Spermatophyta</taxon>
        <taxon>Magnoliopsida</taxon>
        <taxon>eudicotyledons</taxon>
        <taxon>Gunneridae</taxon>
        <taxon>Pentapetalae</taxon>
        <taxon>asterids</taxon>
        <taxon>lamiids</taxon>
        <taxon>Solanales</taxon>
        <taxon>Solanaceae</taxon>
        <taxon>Solanoideae</taxon>
        <taxon>Solaneae</taxon>
        <taxon>Solanum</taxon>
    </lineage>
</organism>
<evidence type="ECO:0000313" key="3">
    <source>
        <dbReference type="Proteomes" id="UP000824120"/>
    </source>
</evidence>
<dbReference type="AlphaFoldDB" id="A0A9J5XYH6"/>
<protein>
    <submittedName>
        <fullName evidence="2">Uncharacterized protein</fullName>
    </submittedName>
</protein>
<comment type="caution">
    <text evidence="2">The sequence shown here is derived from an EMBL/GenBank/DDBJ whole genome shotgun (WGS) entry which is preliminary data.</text>
</comment>
<feature type="transmembrane region" description="Helical" evidence="1">
    <location>
        <begin position="44"/>
        <end position="63"/>
    </location>
</feature>
<proteinExistence type="predicted"/>
<evidence type="ECO:0000313" key="2">
    <source>
        <dbReference type="EMBL" id="KAG5592941.1"/>
    </source>
</evidence>
<gene>
    <name evidence="2" type="ORF">H5410_043455</name>
</gene>